<protein>
    <submittedName>
        <fullName evidence="2">Uncharacterized protein</fullName>
    </submittedName>
</protein>
<proteinExistence type="predicted"/>
<feature type="region of interest" description="Disordered" evidence="1">
    <location>
        <begin position="1"/>
        <end position="36"/>
    </location>
</feature>
<organism evidence="2 3">
    <name type="scientific">Petrolisthes manimaculis</name>
    <dbReference type="NCBI Taxonomy" id="1843537"/>
    <lineage>
        <taxon>Eukaryota</taxon>
        <taxon>Metazoa</taxon>
        <taxon>Ecdysozoa</taxon>
        <taxon>Arthropoda</taxon>
        <taxon>Crustacea</taxon>
        <taxon>Multicrustacea</taxon>
        <taxon>Malacostraca</taxon>
        <taxon>Eumalacostraca</taxon>
        <taxon>Eucarida</taxon>
        <taxon>Decapoda</taxon>
        <taxon>Pleocyemata</taxon>
        <taxon>Anomura</taxon>
        <taxon>Galatheoidea</taxon>
        <taxon>Porcellanidae</taxon>
        <taxon>Petrolisthes</taxon>
    </lineage>
</organism>
<reference evidence="2" key="1">
    <citation type="submission" date="2023-11" db="EMBL/GenBank/DDBJ databases">
        <title>Genome assemblies of two species of porcelain crab, Petrolisthes cinctipes and Petrolisthes manimaculis (Anomura: Porcellanidae).</title>
        <authorList>
            <person name="Angst P."/>
        </authorList>
    </citation>
    <scope>NUCLEOTIDE SEQUENCE</scope>
    <source>
        <strain evidence="2">PB745_02</strain>
        <tissue evidence="2">Gill</tissue>
    </source>
</reference>
<accession>A0AAE1PJX5</accession>
<sequence length="86" mass="9078">MEEENAEVEKGERGGRRMEGMGSDGRGGGVGEVRGWKGEGGGIHGLGKGEWENSEFLAAVLVNTVELFDDTVGILCLPLGDLLCNE</sequence>
<evidence type="ECO:0000313" key="3">
    <source>
        <dbReference type="Proteomes" id="UP001292094"/>
    </source>
</evidence>
<evidence type="ECO:0000313" key="2">
    <source>
        <dbReference type="EMBL" id="KAK4308635.1"/>
    </source>
</evidence>
<feature type="compositionally biased region" description="Gly residues" evidence="1">
    <location>
        <begin position="22"/>
        <end position="36"/>
    </location>
</feature>
<gene>
    <name evidence="2" type="ORF">Pmani_019671</name>
</gene>
<name>A0AAE1PJX5_9EUCA</name>
<comment type="caution">
    <text evidence="2">The sequence shown here is derived from an EMBL/GenBank/DDBJ whole genome shotgun (WGS) entry which is preliminary data.</text>
</comment>
<dbReference type="EMBL" id="JAWZYT010001866">
    <property type="protein sequence ID" value="KAK4308635.1"/>
    <property type="molecule type" value="Genomic_DNA"/>
</dbReference>
<evidence type="ECO:0000256" key="1">
    <source>
        <dbReference type="SAM" id="MobiDB-lite"/>
    </source>
</evidence>
<keyword evidence="3" id="KW-1185">Reference proteome</keyword>
<dbReference type="AlphaFoldDB" id="A0AAE1PJX5"/>
<dbReference type="Proteomes" id="UP001292094">
    <property type="component" value="Unassembled WGS sequence"/>
</dbReference>
<feature type="compositionally biased region" description="Basic and acidic residues" evidence="1">
    <location>
        <begin position="7"/>
        <end position="19"/>
    </location>
</feature>